<dbReference type="Proteomes" id="UP001249020">
    <property type="component" value="Unassembled WGS sequence"/>
</dbReference>
<dbReference type="AlphaFoldDB" id="A0AAW8R7G3"/>
<organism evidence="2 3">
    <name type="scientific">Brumicola blandensis</name>
    <dbReference type="NCBI Taxonomy" id="3075611"/>
    <lineage>
        <taxon>Bacteria</taxon>
        <taxon>Pseudomonadati</taxon>
        <taxon>Pseudomonadota</taxon>
        <taxon>Gammaproteobacteria</taxon>
        <taxon>Alteromonadales</taxon>
        <taxon>Alteromonadaceae</taxon>
        <taxon>Brumicola</taxon>
    </lineage>
</organism>
<evidence type="ECO:0000313" key="3">
    <source>
        <dbReference type="Proteomes" id="UP001249020"/>
    </source>
</evidence>
<feature type="transmembrane region" description="Helical" evidence="1">
    <location>
        <begin position="12"/>
        <end position="34"/>
    </location>
</feature>
<name>A0AAW8R7G3_9ALTE</name>
<comment type="caution">
    <text evidence="2">The sequence shown here is derived from an EMBL/GenBank/DDBJ whole genome shotgun (WGS) entry which is preliminary data.</text>
</comment>
<protein>
    <submittedName>
        <fullName evidence="2">VpsP family polysaccharide biosynthesis protein</fullName>
    </submittedName>
</protein>
<dbReference type="Gene3D" id="1.25.40.10">
    <property type="entry name" value="Tetratricopeptide repeat domain"/>
    <property type="match status" value="1"/>
</dbReference>
<accession>A0AAW8R7G3</accession>
<keyword evidence="1" id="KW-0812">Transmembrane</keyword>
<dbReference type="EMBL" id="JAVRIE010000007">
    <property type="protein sequence ID" value="MDT0584076.1"/>
    <property type="molecule type" value="Genomic_DNA"/>
</dbReference>
<keyword evidence="1" id="KW-1133">Transmembrane helix</keyword>
<evidence type="ECO:0000313" key="2">
    <source>
        <dbReference type="EMBL" id="MDT0584076.1"/>
    </source>
</evidence>
<sequence>MLQKALELIRTNLMLILVLLISLVGIFHSARFALSSLDFYAVKNLISQWQETESVKNTEDIARAKSHLERAKALHPAHPVYTDMLGQVFEWGALSGSSNEIGDLQQAKALYSAAIQQRPTWPVTYASLILVKWRLGEFDEELIESIKMVQTLGAKKPEVHAIIIRFGLATYAENHPFYAHVRDALPKYLSLALRNQETRISTLAIIDYYQSLKTVCRWMNKQDPWVVKNALKCVQ</sequence>
<dbReference type="InterPro" id="IPR011990">
    <property type="entry name" value="TPR-like_helical_dom_sf"/>
</dbReference>
<dbReference type="NCBIfam" id="NF038257">
    <property type="entry name" value="exopoly_VpsP"/>
    <property type="match status" value="1"/>
</dbReference>
<reference evidence="2 3" key="1">
    <citation type="submission" date="2023-09" db="EMBL/GenBank/DDBJ databases">
        <authorList>
            <person name="Rey-Velasco X."/>
        </authorList>
    </citation>
    <scope>NUCLEOTIDE SEQUENCE [LARGE SCALE GENOMIC DNA]</scope>
    <source>
        <strain evidence="2 3">W409</strain>
    </source>
</reference>
<evidence type="ECO:0000256" key="1">
    <source>
        <dbReference type="SAM" id="Phobius"/>
    </source>
</evidence>
<dbReference type="RefSeq" id="WP_311362843.1">
    <property type="nucleotide sequence ID" value="NZ_JAVRIE010000007.1"/>
</dbReference>
<keyword evidence="1" id="KW-0472">Membrane</keyword>
<dbReference type="SUPFAM" id="SSF48452">
    <property type="entry name" value="TPR-like"/>
    <property type="match status" value="1"/>
</dbReference>
<gene>
    <name evidence="2" type="ORF">RM544_16125</name>
</gene>
<keyword evidence="3" id="KW-1185">Reference proteome</keyword>
<proteinExistence type="predicted"/>